<dbReference type="PATRIC" id="fig|83552.4.peg.1526"/>
<sequence>MPLSAVRQAFQNPDNFSSHGTIVYQRNGEKVLPVGEPPLLKSEKKISAAAILSTIQKNMRNLSLEDAILFRDIAAYIARQKNQKIDQNSTHPQAIKRIFSRLQNFFWGYGFRTSNEINEKIQKYMGNQIKNLEERKKTYENPMLRSIHLAR</sequence>
<dbReference type="AlphaFoldDB" id="A0A0C1C8F8"/>
<gene>
    <name evidence="1" type="ORF">DB43_GM00150</name>
</gene>
<organism evidence="1 2">
    <name type="scientific">Parachlamydia acanthamoebae</name>
    <dbReference type="NCBI Taxonomy" id="83552"/>
    <lineage>
        <taxon>Bacteria</taxon>
        <taxon>Pseudomonadati</taxon>
        <taxon>Chlamydiota</taxon>
        <taxon>Chlamydiia</taxon>
        <taxon>Parachlamydiales</taxon>
        <taxon>Parachlamydiaceae</taxon>
        <taxon>Parachlamydia</taxon>
    </lineage>
</organism>
<name>A0A0C1C8F8_9BACT</name>
<evidence type="ECO:0000313" key="2">
    <source>
        <dbReference type="Proteomes" id="UP000031307"/>
    </source>
</evidence>
<dbReference type="Proteomes" id="UP000031307">
    <property type="component" value="Unassembled WGS sequence"/>
</dbReference>
<proteinExistence type="predicted"/>
<evidence type="ECO:0000313" key="1">
    <source>
        <dbReference type="EMBL" id="KIA77330.1"/>
    </source>
</evidence>
<protein>
    <submittedName>
        <fullName evidence="1">Uncharacterized protein</fullName>
    </submittedName>
</protein>
<comment type="caution">
    <text evidence="1">The sequence shown here is derived from an EMBL/GenBank/DDBJ whole genome shotgun (WGS) entry which is preliminary data.</text>
</comment>
<dbReference type="RefSeq" id="WP_006340031.1">
    <property type="nucleotide sequence ID" value="NZ_BAWW01000008.1"/>
</dbReference>
<dbReference type="EMBL" id="JSAM01000082">
    <property type="protein sequence ID" value="KIA77330.1"/>
    <property type="molecule type" value="Genomic_DNA"/>
</dbReference>
<accession>A0A0C1C8F8</accession>
<reference evidence="1 2" key="1">
    <citation type="journal article" date="2014" name="Mol. Biol. Evol.">
        <title>Massive expansion of Ubiquitination-related gene families within the Chlamydiae.</title>
        <authorList>
            <person name="Domman D."/>
            <person name="Collingro A."/>
            <person name="Lagkouvardos I."/>
            <person name="Gehre L."/>
            <person name="Weinmaier T."/>
            <person name="Rattei T."/>
            <person name="Subtil A."/>
            <person name="Horn M."/>
        </authorList>
    </citation>
    <scope>NUCLEOTIDE SEQUENCE [LARGE SCALE GENOMIC DNA]</scope>
    <source>
        <strain evidence="1 2">OEW1</strain>
    </source>
</reference>